<feature type="domain" description="FAD-binding FR-type" evidence="14">
    <location>
        <begin position="248"/>
        <end position="349"/>
    </location>
</feature>
<comment type="caution">
    <text evidence="15">The sequence shown here is derived from an EMBL/GenBank/DDBJ whole genome shotgun (WGS) entry which is preliminary data.</text>
</comment>
<evidence type="ECO:0000313" key="15">
    <source>
        <dbReference type="EMBL" id="NIH58071.1"/>
    </source>
</evidence>
<keyword evidence="7" id="KW-0274">FAD</keyword>
<evidence type="ECO:0000313" key="16">
    <source>
        <dbReference type="Proteomes" id="UP000749311"/>
    </source>
</evidence>
<keyword evidence="5" id="KW-0001">2Fe-2S</keyword>
<dbReference type="PANTHER" id="PTHR47354">
    <property type="entry name" value="NADH OXIDOREDUCTASE HCR"/>
    <property type="match status" value="1"/>
</dbReference>
<evidence type="ECO:0000256" key="10">
    <source>
        <dbReference type="ARBA" id="ARBA00023004"/>
    </source>
</evidence>
<evidence type="ECO:0000259" key="14">
    <source>
        <dbReference type="PROSITE" id="PS51384"/>
    </source>
</evidence>
<evidence type="ECO:0000256" key="5">
    <source>
        <dbReference type="ARBA" id="ARBA00022714"/>
    </source>
</evidence>
<keyword evidence="9" id="KW-0560">Oxidoreductase</keyword>
<name>A0ABX0SMS6_9ACTN</name>
<evidence type="ECO:0000256" key="7">
    <source>
        <dbReference type="ARBA" id="ARBA00022827"/>
    </source>
</evidence>
<organism evidence="15 16">
    <name type="scientific">Brooklawnia cerclae</name>
    <dbReference type="NCBI Taxonomy" id="349934"/>
    <lineage>
        <taxon>Bacteria</taxon>
        <taxon>Bacillati</taxon>
        <taxon>Actinomycetota</taxon>
        <taxon>Actinomycetes</taxon>
        <taxon>Propionibacteriales</taxon>
        <taxon>Propionibacteriaceae</taxon>
        <taxon>Brooklawnia</taxon>
    </lineage>
</organism>
<evidence type="ECO:0000256" key="4">
    <source>
        <dbReference type="ARBA" id="ARBA00022692"/>
    </source>
</evidence>
<evidence type="ECO:0000256" key="1">
    <source>
        <dbReference type="ARBA" id="ARBA00001974"/>
    </source>
</evidence>
<keyword evidence="12 13" id="KW-0472">Membrane</keyword>
<sequence>MTTQRLVGDPVPLGDRRSGRVPVQPANAALDYRRQARARGLRKALLDAVSVLMVVVPVAIFLAQGNAALFTSLAGGLLGLGMLSGLVATALLCQMLLLAARIPFVDDTLGQDRALIRHRKLNTSMISLLIMHALLLLAGYAAQAGTNVVTEFLGLWPVRDFVLAVASMALFAVVGLSSAAAARARLSHEVWWMIHLVSYLAVLVSIPHQFSLGGMFAQGAARWYWAAMFLVAFFCLLCFRVFLPIFNSLDHRLTVTTVEPAGRDAVSISLRGEHMGQLGLRAGQYFGFRFLAPGLWWHEHPFSTSSTVRDDGSFRITVQAAGAGTRALMRVRPGTPVLVEGPYGMFSDRARTREAVVLLGAGSGIGPIRALLESTGIVPGRAMVVLRAAHPGALYLYDEIRALCQARGVRLVTMVGHRARSRGAAAWTSADHAGTHLADLAPWVRDADVYVCGPDGFMDAVLVDARMAGVPGKQLHHERFSW</sequence>
<proteinExistence type="predicted"/>
<dbReference type="PANTHER" id="PTHR47354:SF8">
    <property type="entry name" value="1,2-PHENYLACETYL-COA EPOXIDASE, SUBUNIT E"/>
    <property type="match status" value="1"/>
</dbReference>
<feature type="transmembrane region" description="Helical" evidence="13">
    <location>
        <begin position="77"/>
        <end position="100"/>
    </location>
</feature>
<feature type="transmembrane region" description="Helical" evidence="13">
    <location>
        <begin position="161"/>
        <end position="183"/>
    </location>
</feature>
<dbReference type="InterPro" id="IPR039261">
    <property type="entry name" value="FNR_nucleotide-bd"/>
</dbReference>
<evidence type="ECO:0000256" key="3">
    <source>
        <dbReference type="ARBA" id="ARBA00022630"/>
    </source>
</evidence>
<keyword evidence="10" id="KW-0408">Iron</keyword>
<evidence type="ECO:0000256" key="2">
    <source>
        <dbReference type="ARBA" id="ARBA00004141"/>
    </source>
</evidence>
<accession>A0ABX0SMS6</accession>
<reference evidence="15 16" key="1">
    <citation type="submission" date="2020-02" db="EMBL/GenBank/DDBJ databases">
        <title>Sequencing the genomes of 1000 actinobacteria strains.</title>
        <authorList>
            <person name="Klenk H.-P."/>
        </authorList>
    </citation>
    <scope>NUCLEOTIDE SEQUENCE [LARGE SCALE GENOMIC DNA]</scope>
    <source>
        <strain evidence="15 16">DSM 19609</strain>
    </source>
</reference>
<feature type="transmembrane region" description="Helical" evidence="13">
    <location>
        <begin position="190"/>
        <end position="210"/>
    </location>
</feature>
<dbReference type="RefSeq" id="WP_167169739.1">
    <property type="nucleotide sequence ID" value="NZ_BAAAOO010000006.1"/>
</dbReference>
<feature type="transmembrane region" description="Helical" evidence="13">
    <location>
        <begin position="222"/>
        <end position="243"/>
    </location>
</feature>
<evidence type="ECO:0000256" key="11">
    <source>
        <dbReference type="ARBA" id="ARBA00023014"/>
    </source>
</evidence>
<dbReference type="PROSITE" id="PS51384">
    <property type="entry name" value="FAD_FR"/>
    <property type="match status" value="1"/>
</dbReference>
<evidence type="ECO:0000256" key="9">
    <source>
        <dbReference type="ARBA" id="ARBA00023002"/>
    </source>
</evidence>
<dbReference type="PRINTS" id="PR00410">
    <property type="entry name" value="PHEHYDRXLASE"/>
</dbReference>
<dbReference type="EMBL" id="JAAMOZ010000002">
    <property type="protein sequence ID" value="NIH58071.1"/>
    <property type="molecule type" value="Genomic_DNA"/>
</dbReference>
<keyword evidence="8 13" id="KW-1133">Transmembrane helix</keyword>
<dbReference type="SUPFAM" id="SSF63380">
    <property type="entry name" value="Riboflavin synthase domain-like"/>
    <property type="match status" value="1"/>
</dbReference>
<evidence type="ECO:0000256" key="12">
    <source>
        <dbReference type="ARBA" id="ARBA00023136"/>
    </source>
</evidence>
<keyword evidence="3" id="KW-0285">Flavoprotein</keyword>
<keyword evidence="6" id="KW-0479">Metal-binding</keyword>
<comment type="subcellular location">
    <subcellularLocation>
        <location evidence="2">Membrane</location>
        <topology evidence="2">Multi-pass membrane protein</topology>
    </subcellularLocation>
</comment>
<dbReference type="Proteomes" id="UP000749311">
    <property type="component" value="Unassembled WGS sequence"/>
</dbReference>
<keyword evidence="4 13" id="KW-0812">Transmembrane</keyword>
<gene>
    <name evidence="15" type="ORF">FB473_002763</name>
</gene>
<dbReference type="InterPro" id="IPR017927">
    <property type="entry name" value="FAD-bd_FR_type"/>
</dbReference>
<dbReference type="Gene3D" id="2.40.30.10">
    <property type="entry name" value="Translation factors"/>
    <property type="match status" value="1"/>
</dbReference>
<protein>
    <submittedName>
        <fullName evidence="15">Ferric reductase</fullName>
    </submittedName>
</protein>
<evidence type="ECO:0000256" key="13">
    <source>
        <dbReference type="SAM" id="Phobius"/>
    </source>
</evidence>
<dbReference type="Pfam" id="PF01794">
    <property type="entry name" value="Ferric_reduct"/>
    <property type="match status" value="1"/>
</dbReference>
<evidence type="ECO:0000256" key="6">
    <source>
        <dbReference type="ARBA" id="ARBA00022723"/>
    </source>
</evidence>
<keyword evidence="16" id="KW-1185">Reference proteome</keyword>
<dbReference type="Gene3D" id="3.40.50.80">
    <property type="entry name" value="Nucleotide-binding domain of ferredoxin-NADP reductase (FNR) module"/>
    <property type="match status" value="1"/>
</dbReference>
<dbReference type="InterPro" id="IPR013130">
    <property type="entry name" value="Fe3_Rdtase_TM_dom"/>
</dbReference>
<feature type="transmembrane region" description="Helical" evidence="13">
    <location>
        <begin position="44"/>
        <end position="65"/>
    </location>
</feature>
<comment type="cofactor">
    <cofactor evidence="1">
        <name>FAD</name>
        <dbReference type="ChEBI" id="CHEBI:57692"/>
    </cofactor>
</comment>
<dbReference type="InterPro" id="IPR017938">
    <property type="entry name" value="Riboflavin_synthase-like_b-brl"/>
</dbReference>
<dbReference type="SUPFAM" id="SSF52343">
    <property type="entry name" value="Ferredoxin reductase-like, C-terminal NADP-linked domain"/>
    <property type="match status" value="1"/>
</dbReference>
<keyword evidence="11" id="KW-0411">Iron-sulfur</keyword>
<dbReference type="InterPro" id="IPR050415">
    <property type="entry name" value="MRET"/>
</dbReference>
<evidence type="ECO:0000256" key="8">
    <source>
        <dbReference type="ARBA" id="ARBA00022989"/>
    </source>
</evidence>
<feature type="transmembrane region" description="Helical" evidence="13">
    <location>
        <begin position="121"/>
        <end position="141"/>
    </location>
</feature>